<keyword evidence="3" id="KW-1185">Reference proteome</keyword>
<protein>
    <submittedName>
        <fullName evidence="2">Uncharacterized protein</fullName>
    </submittedName>
</protein>
<evidence type="ECO:0000313" key="2">
    <source>
        <dbReference type="EMBL" id="GAA2012708.1"/>
    </source>
</evidence>
<name>A0ABP5F2H1_9ACTN</name>
<proteinExistence type="predicted"/>
<organism evidence="2 3">
    <name type="scientific">Nocardiopsis rhodophaea</name>
    <dbReference type="NCBI Taxonomy" id="280238"/>
    <lineage>
        <taxon>Bacteria</taxon>
        <taxon>Bacillati</taxon>
        <taxon>Actinomycetota</taxon>
        <taxon>Actinomycetes</taxon>
        <taxon>Streptosporangiales</taxon>
        <taxon>Nocardiopsidaceae</taxon>
        <taxon>Nocardiopsis</taxon>
    </lineage>
</organism>
<evidence type="ECO:0000313" key="3">
    <source>
        <dbReference type="Proteomes" id="UP001501585"/>
    </source>
</evidence>
<reference evidence="3" key="1">
    <citation type="journal article" date="2019" name="Int. J. Syst. Evol. Microbiol.">
        <title>The Global Catalogue of Microorganisms (GCM) 10K type strain sequencing project: providing services to taxonomists for standard genome sequencing and annotation.</title>
        <authorList>
            <consortium name="The Broad Institute Genomics Platform"/>
            <consortium name="The Broad Institute Genome Sequencing Center for Infectious Disease"/>
            <person name="Wu L."/>
            <person name="Ma J."/>
        </authorList>
    </citation>
    <scope>NUCLEOTIDE SEQUENCE [LARGE SCALE GENOMIC DNA]</scope>
    <source>
        <strain evidence="3">JCM 15313</strain>
    </source>
</reference>
<feature type="compositionally biased region" description="Basic and acidic residues" evidence="1">
    <location>
        <begin position="1"/>
        <end position="10"/>
    </location>
</feature>
<feature type="compositionally biased region" description="Basic and acidic residues" evidence="1">
    <location>
        <begin position="22"/>
        <end position="35"/>
    </location>
</feature>
<dbReference type="EMBL" id="BAAAPC010000025">
    <property type="protein sequence ID" value="GAA2012708.1"/>
    <property type="molecule type" value="Genomic_DNA"/>
</dbReference>
<sequence length="76" mass="8490">MNIVFEDHWQKGGAPLGSRRRQLGEPVRRARERRNPSFQGKAVARAGTQRGRTPAPYPLGKNADHGTSARHPKLHV</sequence>
<gene>
    <name evidence="2" type="ORF">GCM10009799_46290</name>
</gene>
<comment type="caution">
    <text evidence="2">The sequence shown here is derived from an EMBL/GenBank/DDBJ whole genome shotgun (WGS) entry which is preliminary data.</text>
</comment>
<evidence type="ECO:0000256" key="1">
    <source>
        <dbReference type="SAM" id="MobiDB-lite"/>
    </source>
</evidence>
<dbReference type="Proteomes" id="UP001501585">
    <property type="component" value="Unassembled WGS sequence"/>
</dbReference>
<accession>A0ABP5F2H1</accession>
<feature type="region of interest" description="Disordered" evidence="1">
    <location>
        <begin position="1"/>
        <end position="76"/>
    </location>
</feature>